<dbReference type="Pfam" id="PF01729">
    <property type="entry name" value="QRPTase_C"/>
    <property type="match status" value="1"/>
</dbReference>
<dbReference type="PANTHER" id="PTHR32179:SF3">
    <property type="entry name" value="NICOTINATE-NUCLEOTIDE PYROPHOSPHORYLASE [CARBOXYLATING]"/>
    <property type="match status" value="1"/>
</dbReference>
<dbReference type="Gramene" id="LPERR09G14870.1">
    <property type="protein sequence ID" value="LPERR09G14870.1"/>
    <property type="gene ID" value="LPERR09G14870"/>
</dbReference>
<dbReference type="EnsemblPlants" id="LPERR09G14870.1">
    <property type="protein sequence ID" value="LPERR09G14870.1"/>
    <property type="gene ID" value="LPERR09G14870"/>
</dbReference>
<evidence type="ECO:0000259" key="7">
    <source>
        <dbReference type="Pfam" id="PF01729"/>
    </source>
</evidence>
<dbReference type="InterPro" id="IPR027277">
    <property type="entry name" value="NadC/ModD"/>
</dbReference>
<keyword evidence="4" id="KW-0662">Pyridine nucleotide biosynthesis</keyword>
<comment type="pathway">
    <text evidence="1">Cofactor biosynthesis; NAD(+) biosynthesis; nicotinate D-ribonucleotide from quinolinate: step 1/1.</text>
</comment>
<dbReference type="PANTHER" id="PTHR32179">
    <property type="entry name" value="NICOTINATE-NUCLEOTIDE PYROPHOSPHORYLASE [CARBOXYLATING]"/>
    <property type="match status" value="1"/>
</dbReference>
<keyword evidence="6" id="KW-0808">Transferase</keyword>
<evidence type="ECO:0000256" key="6">
    <source>
        <dbReference type="ARBA" id="ARBA00022679"/>
    </source>
</evidence>
<dbReference type="GO" id="GO:0009435">
    <property type="term" value="P:NAD+ biosynthetic process"/>
    <property type="evidence" value="ECO:0007669"/>
    <property type="project" value="UniProtKB-UniPathway"/>
</dbReference>
<dbReference type="eggNOG" id="KOG3008">
    <property type="taxonomic scope" value="Eukaryota"/>
</dbReference>
<dbReference type="InterPro" id="IPR013785">
    <property type="entry name" value="Aldolase_TIM"/>
</dbReference>
<keyword evidence="5" id="KW-0328">Glycosyltransferase</keyword>
<reference evidence="9 10" key="2">
    <citation type="submission" date="2013-12" db="EMBL/GenBank/DDBJ databases">
        <authorList>
            <person name="Yu Y."/>
            <person name="Lee S."/>
            <person name="de Baynast K."/>
            <person name="Wissotski M."/>
            <person name="Liu L."/>
            <person name="Talag J."/>
            <person name="Goicoechea J."/>
            <person name="Angelova A."/>
            <person name="Jetty R."/>
            <person name="Kudrna D."/>
            <person name="Golser W."/>
            <person name="Rivera L."/>
            <person name="Zhang J."/>
            <person name="Wing R."/>
        </authorList>
    </citation>
    <scope>NUCLEOTIDE SEQUENCE</scope>
</reference>
<feature type="domain" description="Quinolinate phosphoribosyl transferase N-terminal" evidence="8">
    <location>
        <begin position="92"/>
        <end position="197"/>
    </location>
</feature>
<sequence>MPAIPTAAAAPNPTNLVLSRRRREGLLLRFPSSSSPSSTRLRLRLTPARPRAAASMSAEARAAPVAPPPHPTYDLKAVIDLALSEDAGDRGDVSCLATIPSDVKAEATFIAKEDGVIAGISLADMIFKQVDPSLKGMIQHMSWDGIDNIFWAILQVEWFENDGNYVYKGLQFGKVYGCARSIIVAERVVLNFMQRMSGIATMTKAMADAARPACILETRKTAPGLRLIDKWAVIIGGGKNHRLGLFDMVMIKDNHISVAGGITNAMKSVDQFLEKEKLTLPVEVETRTLEEVKDLLDYAAENKTSLTRIMLDNMVVPLENGDVDVSMLKDAVQLINDRFETEASGNVTIDTVRKIGETGVTYISSGALTHSVKALDISLKIDTELALQVGRRTNRA</sequence>
<evidence type="ECO:0000256" key="1">
    <source>
        <dbReference type="ARBA" id="ARBA00004893"/>
    </source>
</evidence>
<evidence type="ECO:0000256" key="2">
    <source>
        <dbReference type="ARBA" id="ARBA00009400"/>
    </source>
</evidence>
<dbReference type="HOGENOM" id="CLU_039622_0_2_1"/>
<dbReference type="Gene3D" id="3.90.1170.20">
    <property type="entry name" value="Quinolinate phosphoribosyl transferase, N-terminal domain"/>
    <property type="match status" value="1"/>
</dbReference>
<dbReference type="InterPro" id="IPR002638">
    <property type="entry name" value="Quinolinate_PRibosylTrfase_C"/>
</dbReference>
<evidence type="ECO:0000256" key="4">
    <source>
        <dbReference type="ARBA" id="ARBA00022642"/>
    </source>
</evidence>
<comment type="similarity">
    <text evidence="2">Belongs to the NadC/ModD family.</text>
</comment>
<dbReference type="EnsemblPlants" id="LPERR09G14870.2">
    <property type="protein sequence ID" value="LPERR09G14870.2"/>
    <property type="gene ID" value="LPERR09G14870"/>
</dbReference>
<proteinExistence type="inferred from homology"/>
<evidence type="ECO:0000259" key="8">
    <source>
        <dbReference type="Pfam" id="PF02749"/>
    </source>
</evidence>
<dbReference type="UniPathway" id="UPA00253">
    <property type="reaction ID" value="UER00331"/>
</dbReference>
<evidence type="ECO:0000256" key="3">
    <source>
        <dbReference type="ARBA" id="ARBA00011944"/>
    </source>
</evidence>
<feature type="domain" description="Quinolinate phosphoribosyl transferase C-terminal" evidence="7">
    <location>
        <begin position="199"/>
        <end position="380"/>
    </location>
</feature>
<evidence type="ECO:0000313" key="10">
    <source>
        <dbReference type="Proteomes" id="UP000032180"/>
    </source>
</evidence>
<dbReference type="NCBIfam" id="TIGR00078">
    <property type="entry name" value="nadC"/>
    <property type="match status" value="1"/>
</dbReference>
<dbReference type="FunFam" id="3.90.1170.20:FF:000001">
    <property type="entry name" value="Nicotinate-nucleotide diphosphorylase (Carboxylating)"/>
    <property type="match status" value="1"/>
</dbReference>
<dbReference type="Gramene" id="LPERR09G14870.2">
    <property type="protein sequence ID" value="LPERR09G14870.2"/>
    <property type="gene ID" value="LPERR09G14870"/>
</dbReference>
<dbReference type="SUPFAM" id="SSF51690">
    <property type="entry name" value="Nicotinate/Quinolinate PRTase C-terminal domain-like"/>
    <property type="match status" value="1"/>
</dbReference>
<name>A0A0D9XGI5_9ORYZ</name>
<reference evidence="9 10" key="1">
    <citation type="submission" date="2012-08" db="EMBL/GenBank/DDBJ databases">
        <title>Oryza genome evolution.</title>
        <authorList>
            <person name="Wing R.A."/>
        </authorList>
    </citation>
    <scope>NUCLEOTIDE SEQUENCE</scope>
</reference>
<accession>A0A0D9XGI5</accession>
<dbReference type="GO" id="GO:0034213">
    <property type="term" value="P:quinolinate catabolic process"/>
    <property type="evidence" value="ECO:0007669"/>
    <property type="project" value="TreeGrafter"/>
</dbReference>
<evidence type="ECO:0000256" key="5">
    <source>
        <dbReference type="ARBA" id="ARBA00022676"/>
    </source>
</evidence>
<dbReference type="EC" id="2.4.2.19" evidence="3"/>
<dbReference type="Gene3D" id="3.20.20.70">
    <property type="entry name" value="Aldolase class I"/>
    <property type="match status" value="1"/>
</dbReference>
<dbReference type="GO" id="GO:0004514">
    <property type="term" value="F:nicotinate-nucleotide diphosphorylase (carboxylating) activity"/>
    <property type="evidence" value="ECO:0007669"/>
    <property type="project" value="UniProtKB-EC"/>
</dbReference>
<dbReference type="InterPro" id="IPR037128">
    <property type="entry name" value="Quinolinate_PRibosylTase_N_sf"/>
</dbReference>
<dbReference type="InterPro" id="IPR036068">
    <property type="entry name" value="Nicotinate_pribotase-like_C"/>
</dbReference>
<organism evidence="9 10">
    <name type="scientific">Leersia perrieri</name>
    <dbReference type="NCBI Taxonomy" id="77586"/>
    <lineage>
        <taxon>Eukaryota</taxon>
        <taxon>Viridiplantae</taxon>
        <taxon>Streptophyta</taxon>
        <taxon>Embryophyta</taxon>
        <taxon>Tracheophyta</taxon>
        <taxon>Spermatophyta</taxon>
        <taxon>Magnoliopsida</taxon>
        <taxon>Liliopsida</taxon>
        <taxon>Poales</taxon>
        <taxon>Poaceae</taxon>
        <taxon>BOP clade</taxon>
        <taxon>Oryzoideae</taxon>
        <taxon>Oryzeae</taxon>
        <taxon>Oryzinae</taxon>
        <taxon>Leersia</taxon>
    </lineage>
</organism>
<dbReference type="SUPFAM" id="SSF54675">
    <property type="entry name" value="Nicotinate/Quinolinate PRTase N-terminal domain-like"/>
    <property type="match status" value="1"/>
</dbReference>
<dbReference type="FunFam" id="3.20.20.70:FF:000149">
    <property type="entry name" value="Nicotinate-nucleotide pyrophosphorylase [carboxylating]"/>
    <property type="match status" value="1"/>
</dbReference>
<reference evidence="9" key="3">
    <citation type="submission" date="2015-04" db="UniProtKB">
        <authorList>
            <consortium name="EnsemblPlants"/>
        </authorList>
    </citation>
    <scope>IDENTIFICATION</scope>
</reference>
<dbReference type="CDD" id="cd01572">
    <property type="entry name" value="QPRTase"/>
    <property type="match status" value="1"/>
</dbReference>
<protein>
    <recommendedName>
        <fullName evidence="3">nicotinate-nucleotide diphosphorylase (carboxylating)</fullName>
        <ecNumber evidence="3">2.4.2.19</ecNumber>
    </recommendedName>
</protein>
<dbReference type="InterPro" id="IPR022412">
    <property type="entry name" value="Quinolinate_PRibosylTrfase_N"/>
</dbReference>
<dbReference type="STRING" id="77586.A0A0D9XGI5"/>
<dbReference type="Proteomes" id="UP000032180">
    <property type="component" value="Chromosome 9"/>
</dbReference>
<dbReference type="GO" id="GO:0009507">
    <property type="term" value="C:chloroplast"/>
    <property type="evidence" value="ECO:0007669"/>
    <property type="project" value="EnsemblPlants"/>
</dbReference>
<dbReference type="InterPro" id="IPR004393">
    <property type="entry name" value="NadC"/>
</dbReference>
<dbReference type="AlphaFoldDB" id="A0A0D9XGI5"/>
<dbReference type="Pfam" id="PF02749">
    <property type="entry name" value="QRPTase_N"/>
    <property type="match status" value="1"/>
</dbReference>
<keyword evidence="10" id="KW-1185">Reference proteome</keyword>
<evidence type="ECO:0000313" key="9">
    <source>
        <dbReference type="EnsemblPlants" id="LPERR09G14870.2"/>
    </source>
</evidence>